<name>A0AA38IPI6_9CUCU</name>
<dbReference type="Proteomes" id="UP001168821">
    <property type="component" value="Unassembled WGS sequence"/>
</dbReference>
<organism evidence="1 2">
    <name type="scientific">Zophobas morio</name>
    <dbReference type="NCBI Taxonomy" id="2755281"/>
    <lineage>
        <taxon>Eukaryota</taxon>
        <taxon>Metazoa</taxon>
        <taxon>Ecdysozoa</taxon>
        <taxon>Arthropoda</taxon>
        <taxon>Hexapoda</taxon>
        <taxon>Insecta</taxon>
        <taxon>Pterygota</taxon>
        <taxon>Neoptera</taxon>
        <taxon>Endopterygota</taxon>
        <taxon>Coleoptera</taxon>
        <taxon>Polyphaga</taxon>
        <taxon>Cucujiformia</taxon>
        <taxon>Tenebrionidae</taxon>
        <taxon>Zophobas</taxon>
    </lineage>
</organism>
<keyword evidence="2" id="KW-1185">Reference proteome</keyword>
<accession>A0AA38IPI6</accession>
<sequence>MKSEHRNAIRLRPRRCTLDLFPPPNRRCTTLLTIHYSASGVKDSQIEIGSVNLVFLSFYAIRAFACRVCLLWYRDYKRRSVAFEVLKPAQFQRERLQLPSVRGIKEQIDFNRLKNYTFLKFCSSPTPIAESARRRFGEIHSPPSPYSHKYPNAAIKSKGLIRVHTP</sequence>
<evidence type="ECO:0000313" key="1">
    <source>
        <dbReference type="EMBL" id="KAJ3657897.1"/>
    </source>
</evidence>
<dbReference type="EMBL" id="JALNTZ010000003">
    <property type="protein sequence ID" value="KAJ3657897.1"/>
    <property type="molecule type" value="Genomic_DNA"/>
</dbReference>
<gene>
    <name evidence="1" type="ORF">Zmor_009673</name>
</gene>
<proteinExistence type="predicted"/>
<dbReference type="AlphaFoldDB" id="A0AA38IPI6"/>
<reference evidence="1" key="1">
    <citation type="journal article" date="2023" name="G3 (Bethesda)">
        <title>Whole genome assemblies of Zophobas morio and Tenebrio molitor.</title>
        <authorList>
            <person name="Kaur S."/>
            <person name="Stinson S.A."/>
            <person name="diCenzo G.C."/>
        </authorList>
    </citation>
    <scope>NUCLEOTIDE SEQUENCE</scope>
    <source>
        <strain evidence="1">QUZm001</strain>
    </source>
</reference>
<protein>
    <submittedName>
        <fullName evidence="1">Uncharacterized protein</fullName>
    </submittedName>
</protein>
<comment type="caution">
    <text evidence="1">The sequence shown here is derived from an EMBL/GenBank/DDBJ whole genome shotgun (WGS) entry which is preliminary data.</text>
</comment>
<evidence type="ECO:0000313" key="2">
    <source>
        <dbReference type="Proteomes" id="UP001168821"/>
    </source>
</evidence>